<accession>A0AAU7VX46</accession>
<dbReference type="Gene3D" id="3.10.180.10">
    <property type="entry name" value="2,3-Dihydroxybiphenyl 1,2-Dioxygenase, domain 1"/>
    <property type="match status" value="1"/>
</dbReference>
<protein>
    <submittedName>
        <fullName evidence="3">VOC family protein</fullName>
    </submittedName>
</protein>
<dbReference type="RefSeq" id="WP_350351663.1">
    <property type="nucleotide sequence ID" value="NZ_CP158357.1"/>
</dbReference>
<organism evidence="3">
    <name type="scientific">Microbacterium sp. A8/3-1</name>
    <dbReference type="NCBI Taxonomy" id="3160749"/>
    <lineage>
        <taxon>Bacteria</taxon>
        <taxon>Bacillati</taxon>
        <taxon>Actinomycetota</taxon>
        <taxon>Actinomycetes</taxon>
        <taxon>Micrococcales</taxon>
        <taxon>Microbacteriaceae</taxon>
        <taxon>Microbacterium</taxon>
    </lineage>
</organism>
<dbReference type="GO" id="GO:0046872">
    <property type="term" value="F:metal ion binding"/>
    <property type="evidence" value="ECO:0007669"/>
    <property type="project" value="UniProtKB-KW"/>
</dbReference>
<reference evidence="3" key="1">
    <citation type="submission" date="2024-06" db="EMBL/GenBank/DDBJ databases">
        <title>Draft genome sequence of Microbacterium sp. strain A8/3-1, isolated from Oxytropis tragacanthoides Fisch. ex DC. Root nodules in the Altai region of Russia.</title>
        <authorList>
            <person name="Sazanova A."/>
            <person name="Guro P."/>
            <person name="Kuznetsova I."/>
            <person name="Belimov A."/>
            <person name="Safronova V."/>
        </authorList>
    </citation>
    <scope>NUCLEOTIDE SEQUENCE</scope>
    <source>
        <strain evidence="3">A8/3-1</strain>
    </source>
</reference>
<dbReference type="SUPFAM" id="SSF54593">
    <property type="entry name" value="Glyoxalase/Bleomycin resistance protein/Dihydroxybiphenyl dioxygenase"/>
    <property type="match status" value="1"/>
</dbReference>
<evidence type="ECO:0000313" key="3">
    <source>
        <dbReference type="EMBL" id="XBX78395.1"/>
    </source>
</evidence>
<dbReference type="PROSITE" id="PS00934">
    <property type="entry name" value="GLYOXALASE_I_1"/>
    <property type="match status" value="1"/>
</dbReference>
<dbReference type="InterPro" id="IPR050383">
    <property type="entry name" value="GlyoxalaseI/FosfomycinResist"/>
</dbReference>
<dbReference type="InterPro" id="IPR018146">
    <property type="entry name" value="Glyoxalase_1_CS"/>
</dbReference>
<proteinExistence type="predicted"/>
<dbReference type="InterPro" id="IPR004360">
    <property type="entry name" value="Glyas_Fos-R_dOase_dom"/>
</dbReference>
<name>A0AAU7VX46_9MICO</name>
<dbReference type="PROSITE" id="PS51819">
    <property type="entry name" value="VOC"/>
    <property type="match status" value="1"/>
</dbReference>
<dbReference type="Pfam" id="PF00903">
    <property type="entry name" value="Glyoxalase"/>
    <property type="match status" value="1"/>
</dbReference>
<evidence type="ECO:0000259" key="2">
    <source>
        <dbReference type="PROSITE" id="PS51819"/>
    </source>
</evidence>
<dbReference type="InterPro" id="IPR029068">
    <property type="entry name" value="Glyas_Bleomycin-R_OHBP_Dase"/>
</dbReference>
<dbReference type="AlphaFoldDB" id="A0AAU7VX46"/>
<evidence type="ECO:0000256" key="1">
    <source>
        <dbReference type="ARBA" id="ARBA00022723"/>
    </source>
</evidence>
<keyword evidence="1" id="KW-0479">Metal-binding</keyword>
<dbReference type="EMBL" id="CP158357">
    <property type="protein sequence ID" value="XBX78395.1"/>
    <property type="molecule type" value="Genomic_DNA"/>
</dbReference>
<feature type="domain" description="VOC" evidence="2">
    <location>
        <begin position="7"/>
        <end position="142"/>
    </location>
</feature>
<dbReference type="GO" id="GO:0004462">
    <property type="term" value="F:lactoylglutathione lyase activity"/>
    <property type="evidence" value="ECO:0007669"/>
    <property type="project" value="InterPro"/>
</dbReference>
<gene>
    <name evidence="3" type="ORF">ABS642_21235</name>
</gene>
<dbReference type="PANTHER" id="PTHR21366">
    <property type="entry name" value="GLYOXALASE FAMILY PROTEIN"/>
    <property type="match status" value="1"/>
</dbReference>
<sequence length="189" mass="20908">MSGKVARLGHVGIAVEDIDRSVAFYTEVLGMRLTEMFRYGADEVGHGTAVLAGAFVRGDADTIHHRLSIFTLRDAAEAPGARTLGLHHIAFEMDSSDDLVALYNRFVEVGAPIVNARIGGPGNQPRFYGIDPDGNLLEFYWNIDQIGWDGIPRPYAPIQEIELADFDFAAYAAERERMAIDEQRRRAAL</sequence>
<dbReference type="InterPro" id="IPR037523">
    <property type="entry name" value="VOC_core"/>
</dbReference>